<dbReference type="HOGENOM" id="CLU_056517_1_0_4"/>
<dbReference type="Proteomes" id="UP000014400">
    <property type="component" value="Unassembled WGS sequence"/>
</dbReference>
<evidence type="ECO:0000256" key="1">
    <source>
        <dbReference type="SAM" id="Phobius"/>
    </source>
</evidence>
<feature type="transmembrane region" description="Helical" evidence="1">
    <location>
        <begin position="62"/>
        <end position="82"/>
    </location>
</feature>
<accession>S3BII3</accession>
<name>S3BII3_9BURK</name>
<dbReference type="eggNOG" id="COG0786">
    <property type="taxonomic scope" value="Bacteria"/>
</dbReference>
<keyword evidence="1" id="KW-0812">Transmembrane</keyword>
<keyword evidence="3" id="KW-1185">Reference proteome</keyword>
<dbReference type="AlphaFoldDB" id="S3BII3"/>
<feature type="transmembrane region" description="Helical" evidence="1">
    <location>
        <begin position="7"/>
        <end position="25"/>
    </location>
</feature>
<feature type="transmembrane region" description="Helical" evidence="1">
    <location>
        <begin position="224"/>
        <end position="243"/>
    </location>
</feature>
<feature type="transmembrane region" description="Helical" evidence="1">
    <location>
        <begin position="306"/>
        <end position="328"/>
    </location>
</feature>
<dbReference type="CDD" id="cd21416">
    <property type="entry name" value="HDC_protein"/>
    <property type="match status" value="1"/>
</dbReference>
<feature type="transmembrane region" description="Helical" evidence="1">
    <location>
        <begin position="148"/>
        <end position="171"/>
    </location>
</feature>
<feature type="transmembrane region" description="Helical" evidence="1">
    <location>
        <begin position="88"/>
        <end position="110"/>
    </location>
</feature>
<dbReference type="STRING" id="1203554.HMPREF1476_00429"/>
<keyword evidence="1" id="KW-0472">Membrane</keyword>
<comment type="caution">
    <text evidence="2">The sequence shown here is derived from an EMBL/GenBank/DDBJ whole genome shotgun (WGS) entry which is preliminary data.</text>
</comment>
<evidence type="ECO:0008006" key="4">
    <source>
        <dbReference type="Google" id="ProtNLM"/>
    </source>
</evidence>
<dbReference type="EMBL" id="ATCF01000005">
    <property type="protein sequence ID" value="EPE01119.1"/>
    <property type="molecule type" value="Genomic_DNA"/>
</dbReference>
<feature type="transmembrane region" description="Helical" evidence="1">
    <location>
        <begin position="278"/>
        <end position="300"/>
    </location>
</feature>
<proteinExistence type="predicted"/>
<sequence length="401" mass="43092">MTMAYNFMSAFVACLVIILLGEWLAKLTKGWIPSVFISAVIILCCFWTFLPKTVVADSKLLPVGSSVAIFLLIAHMGTLFSLKRLLEQWKTVVICLAGLAGMCGLAWVVCPLFMDKALVITGLPPLAGGIVATTIMQKAANDLGLTSAAVFAISMYCIQGFAGYPLTAVCLKREAQRLLKDYREGRVEGTSKDATKIVAESIALPDGGTRAGLLATPASWNTPFFILLKLAIVGWIAFVLGMLTPVNGAIWALVMGVVFCRLGFLEPDVLSHTGSKDFLFLALIMFVYSGLADCTPSMLFDLIGPMLTLIVVGLIGMGIVAAIVGRILRISPYLGFANCLTALYGFPFDAIMTEKICNDEGATKDEVDYLMSRLFPSMIVGGFITVTITSVLLAGFFVKLL</sequence>
<protein>
    <recommendedName>
        <fullName evidence="4">Sodium/glutamate symporter</fullName>
    </recommendedName>
</protein>
<dbReference type="InterPro" id="IPR049576">
    <property type="entry name" value="HDC-like"/>
</dbReference>
<feature type="transmembrane region" description="Helical" evidence="1">
    <location>
        <begin position="374"/>
        <end position="398"/>
    </location>
</feature>
<evidence type="ECO:0000313" key="3">
    <source>
        <dbReference type="Proteomes" id="UP000014400"/>
    </source>
</evidence>
<feature type="transmembrane region" description="Helical" evidence="1">
    <location>
        <begin position="249"/>
        <end position="266"/>
    </location>
</feature>
<organism evidence="2 3">
    <name type="scientific">Sutterella wadsworthensis HGA0223</name>
    <dbReference type="NCBI Taxonomy" id="1203554"/>
    <lineage>
        <taxon>Bacteria</taxon>
        <taxon>Pseudomonadati</taxon>
        <taxon>Pseudomonadota</taxon>
        <taxon>Betaproteobacteria</taxon>
        <taxon>Burkholderiales</taxon>
        <taxon>Sutterellaceae</taxon>
        <taxon>Sutterella</taxon>
    </lineage>
</organism>
<feature type="transmembrane region" description="Helical" evidence="1">
    <location>
        <begin position="31"/>
        <end position="50"/>
    </location>
</feature>
<evidence type="ECO:0000313" key="2">
    <source>
        <dbReference type="EMBL" id="EPE01119.1"/>
    </source>
</evidence>
<gene>
    <name evidence="2" type="ORF">HMPREF1476_00429</name>
</gene>
<dbReference type="PATRIC" id="fig|1203554.3.peg.414"/>
<reference evidence="2 3" key="1">
    <citation type="submission" date="2013-04" db="EMBL/GenBank/DDBJ databases">
        <title>The Genome Sequence of Sutterella wadsworthensis HGA0223.</title>
        <authorList>
            <consortium name="The Broad Institute Genomics Platform"/>
            <person name="Earl A."/>
            <person name="Ward D."/>
            <person name="Feldgarden M."/>
            <person name="Gevers D."/>
            <person name="Schmidt T.M."/>
            <person name="Dover J."/>
            <person name="Dai D."/>
            <person name="Walker B."/>
            <person name="Young S."/>
            <person name="Zeng Q."/>
            <person name="Gargeya S."/>
            <person name="Fitzgerald M."/>
            <person name="Haas B."/>
            <person name="Abouelleil A."/>
            <person name="Allen A.W."/>
            <person name="Alvarado L."/>
            <person name="Arachchi H.M."/>
            <person name="Berlin A.M."/>
            <person name="Chapman S.B."/>
            <person name="Gainer-Dewar J."/>
            <person name="Goldberg J."/>
            <person name="Griggs A."/>
            <person name="Gujja S."/>
            <person name="Hansen M."/>
            <person name="Howarth C."/>
            <person name="Imamovic A."/>
            <person name="Ireland A."/>
            <person name="Larimer J."/>
            <person name="McCowan C."/>
            <person name="Murphy C."/>
            <person name="Pearson M."/>
            <person name="Poon T.W."/>
            <person name="Priest M."/>
            <person name="Roberts A."/>
            <person name="Saif S."/>
            <person name="Shea T."/>
            <person name="Sisk P."/>
            <person name="Sykes S."/>
            <person name="Wortman J."/>
            <person name="Nusbaum C."/>
            <person name="Birren B."/>
        </authorList>
    </citation>
    <scope>NUCLEOTIDE SEQUENCE [LARGE SCALE GENOMIC DNA]</scope>
    <source>
        <strain evidence="2 3">HGA0223</strain>
    </source>
</reference>
<keyword evidence="1" id="KW-1133">Transmembrane helix</keyword>